<dbReference type="AlphaFoldDB" id="A0A5B7H937"/>
<reference evidence="1 2" key="1">
    <citation type="submission" date="2019-05" db="EMBL/GenBank/DDBJ databases">
        <title>Another draft genome of Portunus trituberculatus and its Hox gene families provides insights of decapod evolution.</title>
        <authorList>
            <person name="Jeong J.-H."/>
            <person name="Song I."/>
            <person name="Kim S."/>
            <person name="Choi T."/>
            <person name="Kim D."/>
            <person name="Ryu S."/>
            <person name="Kim W."/>
        </authorList>
    </citation>
    <scope>NUCLEOTIDE SEQUENCE [LARGE SCALE GENOMIC DNA]</scope>
    <source>
        <tissue evidence="1">Muscle</tissue>
    </source>
</reference>
<evidence type="ECO:0000313" key="2">
    <source>
        <dbReference type="Proteomes" id="UP000324222"/>
    </source>
</evidence>
<keyword evidence="2" id="KW-1185">Reference proteome</keyword>
<sequence>MGSIARQEGQVLERGSVASVHTWRPNSRVLGTGSNASFSRFPVKPAALVQHLASSLCPRRSSCRAHTCHEASRARDVTGRSGIKDAQPSHEVAYSLPSLSQTELHALSCTNTMAVSGNKKTSVFSIHSLKKAIKKLIKKTRPSKEEKKAKEDKVYRVDFEAEIEDNLANEALEARFIQIIEASPAALDLNLNLKGSLMVGAAPEMDIQFGTFWTIEDNDGWDLCRDLFLTPPAAPLAPTQAA</sequence>
<gene>
    <name evidence="1" type="ORF">E2C01_061789</name>
</gene>
<evidence type="ECO:0000313" key="1">
    <source>
        <dbReference type="EMBL" id="MPC67612.1"/>
    </source>
</evidence>
<organism evidence="1 2">
    <name type="scientific">Portunus trituberculatus</name>
    <name type="common">Swimming crab</name>
    <name type="synonym">Neptunus trituberculatus</name>
    <dbReference type="NCBI Taxonomy" id="210409"/>
    <lineage>
        <taxon>Eukaryota</taxon>
        <taxon>Metazoa</taxon>
        <taxon>Ecdysozoa</taxon>
        <taxon>Arthropoda</taxon>
        <taxon>Crustacea</taxon>
        <taxon>Multicrustacea</taxon>
        <taxon>Malacostraca</taxon>
        <taxon>Eumalacostraca</taxon>
        <taxon>Eucarida</taxon>
        <taxon>Decapoda</taxon>
        <taxon>Pleocyemata</taxon>
        <taxon>Brachyura</taxon>
        <taxon>Eubrachyura</taxon>
        <taxon>Portunoidea</taxon>
        <taxon>Portunidae</taxon>
        <taxon>Portuninae</taxon>
        <taxon>Portunus</taxon>
    </lineage>
</organism>
<accession>A0A5B7H937</accession>
<protein>
    <submittedName>
        <fullName evidence="1">Uncharacterized protein</fullName>
    </submittedName>
</protein>
<dbReference type="Proteomes" id="UP000324222">
    <property type="component" value="Unassembled WGS sequence"/>
</dbReference>
<name>A0A5B7H937_PORTR</name>
<comment type="caution">
    <text evidence="1">The sequence shown here is derived from an EMBL/GenBank/DDBJ whole genome shotgun (WGS) entry which is preliminary data.</text>
</comment>
<dbReference type="OrthoDB" id="6365474at2759"/>
<proteinExistence type="predicted"/>
<dbReference type="EMBL" id="VSRR010026502">
    <property type="protein sequence ID" value="MPC67612.1"/>
    <property type="molecule type" value="Genomic_DNA"/>
</dbReference>